<dbReference type="GO" id="GO:0005783">
    <property type="term" value="C:endoplasmic reticulum"/>
    <property type="evidence" value="ECO:0007669"/>
    <property type="project" value="TreeGrafter"/>
</dbReference>
<dbReference type="CDD" id="cd05927">
    <property type="entry name" value="LC-FACS_euk"/>
    <property type="match status" value="1"/>
</dbReference>
<proteinExistence type="inferred from homology"/>
<evidence type="ECO:0000256" key="5">
    <source>
        <dbReference type="ARBA" id="ARBA00022840"/>
    </source>
</evidence>
<evidence type="ECO:0000256" key="4">
    <source>
        <dbReference type="ARBA" id="ARBA00022832"/>
    </source>
</evidence>
<comment type="catalytic activity">
    <reaction evidence="8">
        <text>a long-chain fatty acid + ATP + CoA = a long-chain fatty acyl-CoA + AMP + diphosphate</text>
        <dbReference type="Rhea" id="RHEA:15421"/>
        <dbReference type="ChEBI" id="CHEBI:30616"/>
        <dbReference type="ChEBI" id="CHEBI:33019"/>
        <dbReference type="ChEBI" id="CHEBI:57287"/>
        <dbReference type="ChEBI" id="CHEBI:57560"/>
        <dbReference type="ChEBI" id="CHEBI:83139"/>
        <dbReference type="ChEBI" id="CHEBI:456215"/>
        <dbReference type="EC" id="6.2.1.3"/>
    </reaction>
    <physiologicalReaction direction="left-to-right" evidence="8">
        <dbReference type="Rhea" id="RHEA:15422"/>
    </physiologicalReaction>
</comment>
<dbReference type="PROSITE" id="PS00455">
    <property type="entry name" value="AMP_BINDING"/>
    <property type="match status" value="1"/>
</dbReference>
<evidence type="ECO:0000256" key="11">
    <source>
        <dbReference type="ARBA" id="ARBA00024548"/>
    </source>
</evidence>
<dbReference type="InterPro" id="IPR042099">
    <property type="entry name" value="ANL_N_sf"/>
</dbReference>
<evidence type="ECO:0000313" key="17">
    <source>
        <dbReference type="Proteomes" id="UP001501940"/>
    </source>
</evidence>
<dbReference type="InterPro" id="IPR045311">
    <property type="entry name" value="LC-FACS_euk"/>
</dbReference>
<accession>A0AAQ5XA37</accession>
<dbReference type="GeneTree" id="ENSGT00940000156651"/>
<evidence type="ECO:0000256" key="9">
    <source>
        <dbReference type="ARBA" id="ARBA00024495"/>
    </source>
</evidence>
<keyword evidence="6 14" id="KW-0443">Lipid metabolism</keyword>
<evidence type="ECO:0000256" key="2">
    <source>
        <dbReference type="ARBA" id="ARBA00022598"/>
    </source>
</evidence>
<evidence type="ECO:0000256" key="6">
    <source>
        <dbReference type="ARBA" id="ARBA00023098"/>
    </source>
</evidence>
<comment type="catalytic activity">
    <reaction evidence="11">
        <text>(5Z,8Z,11Z,14Z)-eicosatetraenoate + ATP + CoA = (5Z,8Z,11Z,14Z)-eicosatetraenoyl-CoA + AMP + diphosphate</text>
        <dbReference type="Rhea" id="RHEA:19713"/>
        <dbReference type="ChEBI" id="CHEBI:30616"/>
        <dbReference type="ChEBI" id="CHEBI:32395"/>
        <dbReference type="ChEBI" id="CHEBI:33019"/>
        <dbReference type="ChEBI" id="CHEBI:57287"/>
        <dbReference type="ChEBI" id="CHEBI:57368"/>
        <dbReference type="ChEBI" id="CHEBI:456215"/>
        <dbReference type="EC" id="6.2.1.15"/>
    </reaction>
    <physiologicalReaction direction="left-to-right" evidence="11">
        <dbReference type="Rhea" id="RHEA:19714"/>
    </physiologicalReaction>
</comment>
<evidence type="ECO:0000256" key="13">
    <source>
        <dbReference type="ARBA" id="ARBA00049139"/>
    </source>
</evidence>
<dbReference type="Gene3D" id="3.40.50.12780">
    <property type="entry name" value="N-terminal domain of ligase-like"/>
    <property type="match status" value="1"/>
</dbReference>
<reference evidence="16" key="2">
    <citation type="submission" date="2025-08" db="UniProtKB">
        <authorList>
            <consortium name="Ensembl"/>
        </authorList>
    </citation>
    <scope>IDENTIFICATION</scope>
</reference>
<reference evidence="16 17" key="1">
    <citation type="submission" date="2022-01" db="EMBL/GenBank/DDBJ databases">
        <title>A chromosome-scale genome assembly of the false clownfish, Amphiprion ocellaris.</title>
        <authorList>
            <person name="Ryu T."/>
        </authorList>
    </citation>
    <scope>NUCLEOTIDE SEQUENCE [LARGE SCALE GENOMIC DNA]</scope>
</reference>
<evidence type="ECO:0000313" key="16">
    <source>
        <dbReference type="Ensembl" id="ENSAOCP00000036491.1"/>
    </source>
</evidence>
<evidence type="ECO:0000256" key="3">
    <source>
        <dbReference type="ARBA" id="ARBA00022741"/>
    </source>
</evidence>
<keyword evidence="2 14" id="KW-0436">Ligase</keyword>
<dbReference type="PANTHER" id="PTHR43272">
    <property type="entry name" value="LONG-CHAIN-FATTY-ACID--COA LIGASE"/>
    <property type="match status" value="1"/>
</dbReference>
<evidence type="ECO:0000256" key="12">
    <source>
        <dbReference type="ARBA" id="ARBA00024565"/>
    </source>
</evidence>
<dbReference type="EC" id="6.2.1.3" evidence="14"/>
<dbReference type="GO" id="GO:0010747">
    <property type="term" value="P:positive regulation of long-chain fatty acid import across plasma membrane"/>
    <property type="evidence" value="ECO:0007669"/>
    <property type="project" value="TreeGrafter"/>
</dbReference>
<evidence type="ECO:0000256" key="8">
    <source>
        <dbReference type="ARBA" id="ARBA00024484"/>
    </source>
</evidence>
<keyword evidence="5 14" id="KW-0067">ATP-binding</keyword>
<dbReference type="InterPro" id="IPR000873">
    <property type="entry name" value="AMP-dep_synth/lig_dom"/>
</dbReference>
<sequence>FLSRMGQFYVTLDKFQIVSDIFRLNIERNRLYGKAALMEDNNNLMSYFYEDAKTLYEVFKRGQRVSGNGPCLGYRKPSRPYQWLKYRQVSDRAEHLGSGLLHRGLKPGSDTLIGVFAQNRPEWIISELACYTYSMVVVPLYDTLGTEALVFIIDQAEISTVICDNQKKAETLLQNREKGQTPVLKTVVVMDTFSSELVDRGTKCGIDVVSLQDMEVNLRSAGPPKPEDLSIICFTSGTTGNPKGAMLTHENVVSDAAGVLKTFESSVFPNSQDVSISFLPLAHMFERVVQTIVYGVGARVGFFQGDIRLLPDDMKTLQPTIFPVVPRLLNRVYDRVRISLFSFSRFRAELRQSRYDFRKCVGFGLQESLGGRVRIMVTGAAPISQSVLNFLRAALGCQIFEGYGQTECAAGCTFSLPGDATSGHVGAPLPCNFVKLVDVEEMNYFASNGEGEVCIKGKNVFKGYLKDPEKTAEALDEDGWLHTGDIGKWLPSGVLKIVDRKKNIFKLAQGEYIAPEKIENVYGRSGPVAQVFVHGDSLQSCLVAIVVPDPEVLPGFAKDLGCHGSIEELCKKTEVKKAIISDMTKLGKEAGLKSFEQVKDIYLHPEQFTIENGLLTPTLKAKRAELKTLFQSQIDKLYADIQ</sequence>
<dbReference type="GO" id="GO:0035338">
    <property type="term" value="P:long-chain fatty-acyl-CoA biosynthetic process"/>
    <property type="evidence" value="ECO:0007669"/>
    <property type="project" value="TreeGrafter"/>
</dbReference>
<dbReference type="Pfam" id="PF00501">
    <property type="entry name" value="AMP-binding"/>
    <property type="match status" value="1"/>
</dbReference>
<name>A0AAQ5XA37_AMPOC</name>
<comment type="catalytic activity">
    <reaction evidence="13">
        <text>hexadecanoate + ATP + CoA = hexadecanoyl-CoA + AMP + diphosphate</text>
        <dbReference type="Rhea" id="RHEA:30751"/>
        <dbReference type="ChEBI" id="CHEBI:7896"/>
        <dbReference type="ChEBI" id="CHEBI:30616"/>
        <dbReference type="ChEBI" id="CHEBI:33019"/>
        <dbReference type="ChEBI" id="CHEBI:57287"/>
        <dbReference type="ChEBI" id="CHEBI:57379"/>
        <dbReference type="ChEBI" id="CHEBI:456215"/>
    </reaction>
    <physiologicalReaction direction="left-to-right" evidence="13">
        <dbReference type="Rhea" id="RHEA:30752"/>
    </physiologicalReaction>
</comment>
<dbReference type="SUPFAM" id="SSF56801">
    <property type="entry name" value="Acetyl-CoA synthetase-like"/>
    <property type="match status" value="1"/>
</dbReference>
<organism evidence="16 17">
    <name type="scientific">Amphiprion ocellaris</name>
    <name type="common">Clown anemonefish</name>
    <dbReference type="NCBI Taxonomy" id="80972"/>
    <lineage>
        <taxon>Eukaryota</taxon>
        <taxon>Metazoa</taxon>
        <taxon>Chordata</taxon>
        <taxon>Craniata</taxon>
        <taxon>Vertebrata</taxon>
        <taxon>Euteleostomi</taxon>
        <taxon>Actinopterygii</taxon>
        <taxon>Neopterygii</taxon>
        <taxon>Teleostei</taxon>
        <taxon>Neoteleostei</taxon>
        <taxon>Acanthomorphata</taxon>
        <taxon>Ovalentaria</taxon>
        <taxon>Pomacentridae</taxon>
        <taxon>Amphiprion</taxon>
    </lineage>
</organism>
<evidence type="ECO:0000256" key="1">
    <source>
        <dbReference type="ARBA" id="ARBA00006432"/>
    </source>
</evidence>
<dbReference type="GO" id="GO:0016020">
    <property type="term" value="C:membrane"/>
    <property type="evidence" value="ECO:0007669"/>
    <property type="project" value="TreeGrafter"/>
</dbReference>
<keyword evidence="4 14" id="KW-0276">Fatty acid metabolism</keyword>
<dbReference type="PANTHER" id="PTHR43272:SF107">
    <property type="entry name" value="LONG-CHAIN-FATTY-ACID--COA LIGASE 5"/>
    <property type="match status" value="1"/>
</dbReference>
<evidence type="ECO:0000259" key="15">
    <source>
        <dbReference type="Pfam" id="PF00501"/>
    </source>
</evidence>
<comment type="similarity">
    <text evidence="1 14">Belongs to the ATP-dependent AMP-binding enzyme family.</text>
</comment>
<gene>
    <name evidence="16" type="primary">ACSL5</name>
</gene>
<keyword evidence="17" id="KW-1185">Reference proteome</keyword>
<comment type="catalytic activity">
    <reaction evidence="9">
        <text>12-hydroxy-(5Z,8Z,10E,14Z)-eicosatetraenoate + ATP + CoA = 12-hydroxy-(5Z,8Z,10E,14Z)-eicosatetraenoyl-CoA + AMP + diphosphate</text>
        <dbReference type="Rhea" id="RHEA:52112"/>
        <dbReference type="ChEBI" id="CHEBI:30616"/>
        <dbReference type="ChEBI" id="CHEBI:33019"/>
        <dbReference type="ChEBI" id="CHEBI:57287"/>
        <dbReference type="ChEBI" id="CHEBI:90718"/>
        <dbReference type="ChEBI" id="CHEBI:136408"/>
        <dbReference type="ChEBI" id="CHEBI:456215"/>
    </reaction>
    <physiologicalReaction direction="left-to-right" evidence="9">
        <dbReference type="Rhea" id="RHEA:52113"/>
    </physiologicalReaction>
</comment>
<dbReference type="GO" id="GO:0005739">
    <property type="term" value="C:mitochondrion"/>
    <property type="evidence" value="ECO:0007669"/>
    <property type="project" value="TreeGrafter"/>
</dbReference>
<comment type="catalytic activity">
    <reaction evidence="10">
        <text>15-hydroxy-(5Z,8Z,11Z,13E)-eicosatetraenoate + ATP + CoA = 15-hydroxy-(5Z,8Z,11Z,13E)-eicosatetraenoyl-CoA + AMP + diphosphate</text>
        <dbReference type="Rhea" id="RHEA:52116"/>
        <dbReference type="ChEBI" id="CHEBI:30616"/>
        <dbReference type="ChEBI" id="CHEBI:33019"/>
        <dbReference type="ChEBI" id="CHEBI:57287"/>
        <dbReference type="ChEBI" id="CHEBI:78832"/>
        <dbReference type="ChEBI" id="CHEBI:136409"/>
        <dbReference type="ChEBI" id="CHEBI:456215"/>
    </reaction>
    <physiologicalReaction direction="left-to-right" evidence="10">
        <dbReference type="Rhea" id="RHEA:52117"/>
    </physiologicalReaction>
</comment>
<dbReference type="Ensembl" id="ENSAOCT00000037384.1">
    <property type="protein sequence ID" value="ENSAOCP00000036491.1"/>
    <property type="gene ID" value="ENSAOCG00000026788.1"/>
</dbReference>
<reference evidence="16" key="3">
    <citation type="submission" date="2025-09" db="UniProtKB">
        <authorList>
            <consortium name="Ensembl"/>
        </authorList>
    </citation>
    <scope>IDENTIFICATION</scope>
</reference>
<dbReference type="AlphaFoldDB" id="A0AAQ5XA37"/>
<dbReference type="GO" id="GO:0047676">
    <property type="term" value="F:arachidonate-CoA ligase activity"/>
    <property type="evidence" value="ECO:0007669"/>
    <property type="project" value="UniProtKB-EC"/>
</dbReference>
<comment type="catalytic activity">
    <reaction evidence="7">
        <text>5-hydroxy-(6E,8Z,11Z,14Z)-eicosatetraenoate + ATP + CoA = 5-hydroxy-(6E,8Z,11Z,14Z)-eicosatetraenoyl-CoA + AMP + diphosphate</text>
        <dbReference type="Rhea" id="RHEA:52108"/>
        <dbReference type="ChEBI" id="CHEBI:30616"/>
        <dbReference type="ChEBI" id="CHEBI:33019"/>
        <dbReference type="ChEBI" id="CHEBI:57287"/>
        <dbReference type="ChEBI" id="CHEBI:65341"/>
        <dbReference type="ChEBI" id="CHEBI:136407"/>
        <dbReference type="ChEBI" id="CHEBI:456215"/>
    </reaction>
    <physiologicalReaction direction="left-to-right" evidence="7">
        <dbReference type="Rhea" id="RHEA:52109"/>
    </physiologicalReaction>
</comment>
<comment type="catalytic activity">
    <reaction evidence="12">
        <text>(E)-hexadec-2-enoate + ATP + CoA = (2E)-hexadecenoyl-CoA + AMP + diphosphate</text>
        <dbReference type="Rhea" id="RHEA:36139"/>
        <dbReference type="ChEBI" id="CHEBI:30616"/>
        <dbReference type="ChEBI" id="CHEBI:33019"/>
        <dbReference type="ChEBI" id="CHEBI:57287"/>
        <dbReference type="ChEBI" id="CHEBI:61526"/>
        <dbReference type="ChEBI" id="CHEBI:72745"/>
        <dbReference type="ChEBI" id="CHEBI:456215"/>
    </reaction>
    <physiologicalReaction direction="left-to-right" evidence="12">
        <dbReference type="Rhea" id="RHEA:36140"/>
    </physiologicalReaction>
</comment>
<dbReference type="InterPro" id="IPR020845">
    <property type="entry name" value="AMP-binding_CS"/>
</dbReference>
<evidence type="ECO:0000256" key="7">
    <source>
        <dbReference type="ARBA" id="ARBA00024469"/>
    </source>
</evidence>
<evidence type="ECO:0000256" key="10">
    <source>
        <dbReference type="ARBA" id="ARBA00024532"/>
    </source>
</evidence>
<protein>
    <recommendedName>
        <fullName evidence="14">Long-chain-fatty-acid--CoA ligase</fullName>
        <ecNumber evidence="14">6.2.1.3</ecNumber>
    </recommendedName>
</protein>
<dbReference type="Proteomes" id="UP001501940">
    <property type="component" value="Chromosome 18"/>
</dbReference>
<feature type="domain" description="AMP-dependent synthetase/ligase" evidence="15">
    <location>
        <begin position="79"/>
        <end position="465"/>
    </location>
</feature>
<dbReference type="GO" id="GO:0005524">
    <property type="term" value="F:ATP binding"/>
    <property type="evidence" value="ECO:0007669"/>
    <property type="project" value="UniProtKB-KW"/>
</dbReference>
<comment type="function">
    <text evidence="14">Catalyzes the conversion of long-chain fatty acids to their active form acyl-CoAs for both synthesis of cellular lipids, and degradation via beta-oxidation.</text>
</comment>
<evidence type="ECO:0000256" key="14">
    <source>
        <dbReference type="RuleBase" id="RU369030"/>
    </source>
</evidence>
<keyword evidence="3 14" id="KW-0547">Nucleotide-binding</keyword>